<reference evidence="1" key="1">
    <citation type="submission" date="2021-01" db="EMBL/GenBank/DDBJ databases">
        <authorList>
            <consortium name="Genoscope - CEA"/>
            <person name="William W."/>
        </authorList>
    </citation>
    <scope>NUCLEOTIDE SEQUENCE</scope>
</reference>
<evidence type="ECO:0000313" key="2">
    <source>
        <dbReference type="Proteomes" id="UP000692954"/>
    </source>
</evidence>
<dbReference type="AlphaFoldDB" id="A0A8S1QVH9"/>
<proteinExistence type="predicted"/>
<gene>
    <name evidence="1" type="ORF">PSON_ATCC_30995.1.T1210063</name>
</gene>
<name>A0A8S1QVH9_9CILI</name>
<organism evidence="1 2">
    <name type="scientific">Paramecium sonneborni</name>
    <dbReference type="NCBI Taxonomy" id="65129"/>
    <lineage>
        <taxon>Eukaryota</taxon>
        <taxon>Sar</taxon>
        <taxon>Alveolata</taxon>
        <taxon>Ciliophora</taxon>
        <taxon>Intramacronucleata</taxon>
        <taxon>Oligohymenophorea</taxon>
        <taxon>Peniculida</taxon>
        <taxon>Parameciidae</taxon>
        <taxon>Paramecium</taxon>
    </lineage>
</organism>
<evidence type="ECO:0000313" key="1">
    <source>
        <dbReference type="EMBL" id="CAD8119423.1"/>
    </source>
</evidence>
<comment type="caution">
    <text evidence="1">The sequence shown here is derived from an EMBL/GenBank/DDBJ whole genome shotgun (WGS) entry which is preliminary data.</text>
</comment>
<accession>A0A8S1QVH9</accession>
<protein>
    <submittedName>
        <fullName evidence="1">Uncharacterized protein</fullName>
    </submittedName>
</protein>
<sequence length="185" mass="21589">MVDLNSGSINNCLGCQEICNDDDCQIYKYTNFGQLIIISCKPNYYFKNGECLQCDQFCSICSNNVCLQCLSNYYFNCILQQCLMNTKLKQQCGYNCLKCIYKVNQNRCLKCINNYKISDDGYNCESFEIPNCLTEYNKQGIRSTIPYLFDPLTEIITEQFLQSLFNQQLNYVKQKILLIVFIVLY</sequence>
<keyword evidence="2" id="KW-1185">Reference proteome</keyword>
<dbReference type="EMBL" id="CAJJDN010000121">
    <property type="protein sequence ID" value="CAD8119423.1"/>
    <property type="molecule type" value="Genomic_DNA"/>
</dbReference>
<dbReference type="Proteomes" id="UP000692954">
    <property type="component" value="Unassembled WGS sequence"/>
</dbReference>